<organism evidence="4">
    <name type="scientific">marine metagenome</name>
    <dbReference type="NCBI Taxonomy" id="408172"/>
    <lineage>
        <taxon>unclassified sequences</taxon>
        <taxon>metagenomes</taxon>
        <taxon>ecological metagenomes</taxon>
    </lineage>
</organism>
<dbReference type="SUPFAM" id="SSF52467">
    <property type="entry name" value="DHS-like NAD/FAD-binding domain"/>
    <property type="match status" value="1"/>
</dbReference>
<dbReference type="Pfam" id="PF02146">
    <property type="entry name" value="SIR2"/>
    <property type="match status" value="1"/>
</dbReference>
<reference evidence="4" key="1">
    <citation type="submission" date="2018-05" db="EMBL/GenBank/DDBJ databases">
        <authorList>
            <person name="Lanie J.A."/>
            <person name="Ng W.-L."/>
            <person name="Kazmierczak K.M."/>
            <person name="Andrzejewski T.M."/>
            <person name="Davidsen T.M."/>
            <person name="Wayne K.J."/>
            <person name="Tettelin H."/>
            <person name="Glass J.I."/>
            <person name="Rusch D."/>
            <person name="Podicherti R."/>
            <person name="Tsui H.-C.T."/>
            <person name="Winkler M.E."/>
        </authorList>
    </citation>
    <scope>NUCLEOTIDE SEQUENCE</scope>
</reference>
<dbReference type="GO" id="GO:0070403">
    <property type="term" value="F:NAD+ binding"/>
    <property type="evidence" value="ECO:0007669"/>
    <property type="project" value="InterPro"/>
</dbReference>
<dbReference type="PANTHER" id="PTHR11085">
    <property type="entry name" value="NAD-DEPENDENT PROTEIN DEACYLASE SIRTUIN-5, MITOCHONDRIAL-RELATED"/>
    <property type="match status" value="1"/>
</dbReference>
<keyword evidence="1" id="KW-0808">Transferase</keyword>
<sequence length="267" mass="27993">MDAAGLAETVDRAALLVAGASSITVLTGAGISTDSGIPDFRGPDGIWTKNPAAERASNLHFYLSDPEVRKANWQVMASGIWDEARPNVGHRVLVDLERSGRLHTLVTQNVDGLHSMAGTGSERLVEVHGTVRRSMCLGCGVQAPIEVVLERVRSGEVDPGCLDCGDLLKRATVSFGQALFPGDMERAEEAARACDLLLAVGSTLGVYPVAAMVPVAVRHGAALVVINGSPTEMDHLADVVVRGSISEVLPRIVGGRTDDSGPVVVES</sequence>
<accession>A0A382RRM5</accession>
<protein>
    <recommendedName>
        <fullName evidence="3">Deacetylase sirtuin-type domain-containing protein</fullName>
    </recommendedName>
</protein>
<evidence type="ECO:0000313" key="4">
    <source>
        <dbReference type="EMBL" id="SVC99717.1"/>
    </source>
</evidence>
<gene>
    <name evidence="4" type="ORF">METZ01_LOCUS352571</name>
</gene>
<evidence type="ECO:0000256" key="1">
    <source>
        <dbReference type="ARBA" id="ARBA00022679"/>
    </source>
</evidence>
<dbReference type="InterPro" id="IPR003000">
    <property type="entry name" value="Sirtuin"/>
</dbReference>
<evidence type="ECO:0000259" key="3">
    <source>
        <dbReference type="PROSITE" id="PS50305"/>
    </source>
</evidence>
<dbReference type="InterPro" id="IPR026591">
    <property type="entry name" value="Sirtuin_cat_small_dom_sf"/>
</dbReference>
<dbReference type="InterPro" id="IPR050134">
    <property type="entry name" value="NAD-dep_sirtuin_deacylases"/>
</dbReference>
<dbReference type="InterPro" id="IPR026590">
    <property type="entry name" value="Ssirtuin_cat_dom"/>
</dbReference>
<name>A0A382RRM5_9ZZZZ</name>
<dbReference type="InterPro" id="IPR029035">
    <property type="entry name" value="DHS-like_NAD/FAD-binding_dom"/>
</dbReference>
<dbReference type="PANTHER" id="PTHR11085:SF4">
    <property type="entry name" value="NAD-DEPENDENT PROTEIN DEACYLASE"/>
    <property type="match status" value="1"/>
</dbReference>
<dbReference type="Gene3D" id="3.40.50.1220">
    <property type="entry name" value="TPP-binding domain"/>
    <property type="match status" value="1"/>
</dbReference>
<feature type="domain" description="Deacetylase sirtuin-type" evidence="3">
    <location>
        <begin position="1"/>
        <end position="267"/>
    </location>
</feature>
<keyword evidence="2" id="KW-0520">NAD</keyword>
<dbReference type="Gene3D" id="3.30.1600.10">
    <property type="entry name" value="SIR2/SIRT2 'Small Domain"/>
    <property type="match status" value="1"/>
</dbReference>
<dbReference type="PROSITE" id="PS50305">
    <property type="entry name" value="SIRTUIN"/>
    <property type="match status" value="1"/>
</dbReference>
<evidence type="ECO:0000256" key="2">
    <source>
        <dbReference type="ARBA" id="ARBA00023027"/>
    </source>
</evidence>
<proteinExistence type="predicted"/>
<dbReference type="AlphaFoldDB" id="A0A382RRM5"/>
<dbReference type="CDD" id="cd01407">
    <property type="entry name" value="SIR2-fam"/>
    <property type="match status" value="1"/>
</dbReference>
<dbReference type="GO" id="GO:0017136">
    <property type="term" value="F:histone deacetylase activity, NAD-dependent"/>
    <property type="evidence" value="ECO:0007669"/>
    <property type="project" value="TreeGrafter"/>
</dbReference>
<dbReference type="EMBL" id="UINC01123322">
    <property type="protein sequence ID" value="SVC99717.1"/>
    <property type="molecule type" value="Genomic_DNA"/>
</dbReference>